<gene>
    <name evidence="7" type="ORF">S12H4_14947</name>
</gene>
<dbReference type="EMBL" id="BARW01007151">
    <property type="protein sequence ID" value="GAI85115.1"/>
    <property type="molecule type" value="Genomic_DNA"/>
</dbReference>
<keyword evidence="1" id="KW-0645">Protease</keyword>
<dbReference type="InterPro" id="IPR037518">
    <property type="entry name" value="MPN"/>
</dbReference>
<dbReference type="InterPro" id="IPR001405">
    <property type="entry name" value="UPF0758"/>
</dbReference>
<evidence type="ECO:0000256" key="5">
    <source>
        <dbReference type="ARBA" id="ARBA00023049"/>
    </source>
</evidence>
<accession>X1TC15</accession>
<dbReference type="PANTHER" id="PTHR30471">
    <property type="entry name" value="DNA REPAIR PROTEIN RADC"/>
    <property type="match status" value="1"/>
</dbReference>
<dbReference type="GO" id="GO:0046872">
    <property type="term" value="F:metal ion binding"/>
    <property type="evidence" value="ECO:0007669"/>
    <property type="project" value="UniProtKB-KW"/>
</dbReference>
<keyword evidence="4" id="KW-0862">Zinc</keyword>
<dbReference type="InterPro" id="IPR025657">
    <property type="entry name" value="RadC_JAB"/>
</dbReference>
<evidence type="ECO:0000313" key="7">
    <source>
        <dbReference type="EMBL" id="GAI85115.1"/>
    </source>
</evidence>
<dbReference type="PANTHER" id="PTHR30471:SF3">
    <property type="entry name" value="UPF0758 PROTEIN YEES-RELATED"/>
    <property type="match status" value="1"/>
</dbReference>
<dbReference type="GO" id="GO:0006508">
    <property type="term" value="P:proteolysis"/>
    <property type="evidence" value="ECO:0007669"/>
    <property type="project" value="UniProtKB-KW"/>
</dbReference>
<dbReference type="AlphaFoldDB" id="X1TC15"/>
<name>X1TC15_9ZZZZ</name>
<comment type="caution">
    <text evidence="7">The sequence shown here is derived from an EMBL/GenBank/DDBJ whole genome shotgun (WGS) entry which is preliminary data.</text>
</comment>
<evidence type="ECO:0000256" key="4">
    <source>
        <dbReference type="ARBA" id="ARBA00022833"/>
    </source>
</evidence>
<dbReference type="Gene3D" id="3.40.140.10">
    <property type="entry name" value="Cytidine Deaminase, domain 2"/>
    <property type="match status" value="1"/>
</dbReference>
<keyword evidence="3" id="KW-0378">Hydrolase</keyword>
<dbReference type="Pfam" id="PF04002">
    <property type="entry name" value="RadC"/>
    <property type="match status" value="1"/>
</dbReference>
<keyword evidence="5" id="KW-0482">Metalloprotease</keyword>
<proteinExistence type="predicted"/>
<sequence length="173" mass="20089">DEELLKIIGLGRAKIAQIKAVRGLAEYYLKEKLKARKIVRNSKEIYDYLYHTMRDKKDEVFKILFLNGQNEVLNITDAFFGTVTSSNISPRKVIELAIKNNATALIFVHNHPSGNPNPSKHDKKITKELLIACRYAGIRVWEHIIIGDNRYYSFADESLIDEYDREFERVETK</sequence>
<evidence type="ECO:0000256" key="2">
    <source>
        <dbReference type="ARBA" id="ARBA00022723"/>
    </source>
</evidence>
<organism evidence="7">
    <name type="scientific">marine sediment metagenome</name>
    <dbReference type="NCBI Taxonomy" id="412755"/>
    <lineage>
        <taxon>unclassified sequences</taxon>
        <taxon>metagenomes</taxon>
        <taxon>ecological metagenomes</taxon>
    </lineage>
</organism>
<feature type="domain" description="MPN" evidence="6">
    <location>
        <begin position="38"/>
        <end position="160"/>
    </location>
</feature>
<evidence type="ECO:0000259" key="6">
    <source>
        <dbReference type="PROSITE" id="PS50249"/>
    </source>
</evidence>
<feature type="non-terminal residue" evidence="7">
    <location>
        <position position="1"/>
    </location>
</feature>
<dbReference type="PROSITE" id="PS50249">
    <property type="entry name" value="MPN"/>
    <property type="match status" value="1"/>
</dbReference>
<dbReference type="PROSITE" id="PS01302">
    <property type="entry name" value="UPF0758"/>
    <property type="match status" value="1"/>
</dbReference>
<evidence type="ECO:0000256" key="1">
    <source>
        <dbReference type="ARBA" id="ARBA00022670"/>
    </source>
</evidence>
<evidence type="ECO:0000256" key="3">
    <source>
        <dbReference type="ARBA" id="ARBA00022801"/>
    </source>
</evidence>
<keyword evidence="2" id="KW-0479">Metal-binding</keyword>
<protein>
    <recommendedName>
        <fullName evidence="6">MPN domain-containing protein</fullName>
    </recommendedName>
</protein>
<reference evidence="7" key="1">
    <citation type="journal article" date="2014" name="Front. Microbiol.">
        <title>High frequency of phylogenetically diverse reductive dehalogenase-homologous genes in deep subseafloor sedimentary metagenomes.</title>
        <authorList>
            <person name="Kawai M."/>
            <person name="Futagami T."/>
            <person name="Toyoda A."/>
            <person name="Takaki Y."/>
            <person name="Nishi S."/>
            <person name="Hori S."/>
            <person name="Arai W."/>
            <person name="Tsubouchi T."/>
            <person name="Morono Y."/>
            <person name="Uchiyama I."/>
            <person name="Ito T."/>
            <person name="Fujiyama A."/>
            <person name="Inagaki F."/>
            <person name="Takami H."/>
        </authorList>
    </citation>
    <scope>NUCLEOTIDE SEQUENCE</scope>
    <source>
        <strain evidence="7">Expedition CK06-06</strain>
    </source>
</reference>
<dbReference type="NCBIfam" id="TIGR00608">
    <property type="entry name" value="radc"/>
    <property type="match status" value="1"/>
</dbReference>
<dbReference type="SUPFAM" id="SSF102712">
    <property type="entry name" value="JAB1/MPN domain"/>
    <property type="match status" value="1"/>
</dbReference>
<dbReference type="InterPro" id="IPR020891">
    <property type="entry name" value="UPF0758_CS"/>
</dbReference>
<dbReference type="GO" id="GO:0008237">
    <property type="term" value="F:metallopeptidase activity"/>
    <property type="evidence" value="ECO:0007669"/>
    <property type="project" value="UniProtKB-KW"/>
</dbReference>
<dbReference type="CDD" id="cd08071">
    <property type="entry name" value="MPN_DUF2466"/>
    <property type="match status" value="1"/>
</dbReference>